<comment type="caution">
    <text evidence="1">The sequence shown here is derived from an EMBL/GenBank/DDBJ whole genome shotgun (WGS) entry which is preliminary data.</text>
</comment>
<name>A0A3M7QNK8_BRAPC</name>
<protein>
    <submittedName>
        <fullName evidence="1">Uncharacterized protein</fullName>
    </submittedName>
</protein>
<evidence type="ECO:0000313" key="1">
    <source>
        <dbReference type="EMBL" id="RNA12922.1"/>
    </source>
</evidence>
<reference evidence="1 2" key="1">
    <citation type="journal article" date="2018" name="Sci. Rep.">
        <title>Genomic signatures of local adaptation to the degree of environmental predictability in rotifers.</title>
        <authorList>
            <person name="Franch-Gras L."/>
            <person name="Hahn C."/>
            <person name="Garcia-Roger E.M."/>
            <person name="Carmona M.J."/>
            <person name="Serra M."/>
            <person name="Gomez A."/>
        </authorList>
    </citation>
    <scope>NUCLEOTIDE SEQUENCE [LARGE SCALE GENOMIC DNA]</scope>
    <source>
        <strain evidence="1">HYR1</strain>
    </source>
</reference>
<accession>A0A3M7QNK8</accession>
<sequence>MSIWKKPGVSQNSSSLRLNPHVCIKKIKIEVLLKKKYRPNGDSYPQVRLSVFPDIDKEVAESQSGVLKRLDSAMFRAIRNKDILIR</sequence>
<dbReference type="Proteomes" id="UP000276133">
    <property type="component" value="Unassembled WGS sequence"/>
</dbReference>
<keyword evidence="2" id="KW-1185">Reference proteome</keyword>
<dbReference type="AlphaFoldDB" id="A0A3M7QNK8"/>
<organism evidence="1 2">
    <name type="scientific">Brachionus plicatilis</name>
    <name type="common">Marine rotifer</name>
    <name type="synonym">Brachionus muelleri</name>
    <dbReference type="NCBI Taxonomy" id="10195"/>
    <lineage>
        <taxon>Eukaryota</taxon>
        <taxon>Metazoa</taxon>
        <taxon>Spiralia</taxon>
        <taxon>Gnathifera</taxon>
        <taxon>Rotifera</taxon>
        <taxon>Eurotatoria</taxon>
        <taxon>Monogononta</taxon>
        <taxon>Pseudotrocha</taxon>
        <taxon>Ploima</taxon>
        <taxon>Brachionidae</taxon>
        <taxon>Brachionus</taxon>
    </lineage>
</organism>
<dbReference type="EMBL" id="REGN01005561">
    <property type="protein sequence ID" value="RNA12922.1"/>
    <property type="molecule type" value="Genomic_DNA"/>
</dbReference>
<evidence type="ECO:0000313" key="2">
    <source>
        <dbReference type="Proteomes" id="UP000276133"/>
    </source>
</evidence>
<gene>
    <name evidence="1" type="ORF">BpHYR1_042615</name>
</gene>
<proteinExistence type="predicted"/>